<evidence type="ECO:0000313" key="1">
    <source>
        <dbReference type="EMBL" id="KAL0916136.1"/>
    </source>
</evidence>
<sequence>MLKDAPAHENELNWMSNFPNQVLNLLDMLGSEQEPDTTQYSALGVPSHDRLAQVRLQNSTISCGNVMAVCDMNAGMEVVLGMDIHGMHYPSYRYGNSPIVANLHHKAIGSCTQAVCFNTSTQVNADFEQKKVPYAQPSKAFPMQNSPARSSAWKRIDFIHISPQNKAEVLADDGVTINFNMVVVNDNKMKLERALVGRKCDSPPQIIFSAKKTQQFEDTSTKVLNLSKQQFRVSMAHFEELLQFGPIAIVPRKRKKTLQDDMGGDFVPFGE</sequence>
<accession>A0ABD0V0T0</accession>
<dbReference type="AlphaFoldDB" id="A0ABD0V0T0"/>
<dbReference type="Proteomes" id="UP001552299">
    <property type="component" value="Unassembled WGS sequence"/>
</dbReference>
<evidence type="ECO:0000313" key="2">
    <source>
        <dbReference type="Proteomes" id="UP001552299"/>
    </source>
</evidence>
<gene>
    <name evidence="1" type="ORF">M5K25_013623</name>
</gene>
<dbReference type="EMBL" id="JANQDX010000011">
    <property type="protein sequence ID" value="KAL0916136.1"/>
    <property type="molecule type" value="Genomic_DNA"/>
</dbReference>
<comment type="caution">
    <text evidence="1">The sequence shown here is derived from an EMBL/GenBank/DDBJ whole genome shotgun (WGS) entry which is preliminary data.</text>
</comment>
<reference evidence="1 2" key="1">
    <citation type="journal article" date="2024" name="Plant Biotechnol. J.">
        <title>Dendrobium thyrsiflorum genome and its molecular insights into genes involved in important horticultural traits.</title>
        <authorList>
            <person name="Chen B."/>
            <person name="Wang J.Y."/>
            <person name="Zheng P.J."/>
            <person name="Li K.L."/>
            <person name="Liang Y.M."/>
            <person name="Chen X.F."/>
            <person name="Zhang C."/>
            <person name="Zhao X."/>
            <person name="He X."/>
            <person name="Zhang G.Q."/>
            <person name="Liu Z.J."/>
            <person name="Xu Q."/>
        </authorList>
    </citation>
    <scope>NUCLEOTIDE SEQUENCE [LARGE SCALE GENOMIC DNA]</scope>
    <source>
        <strain evidence="1">GZMU011</strain>
    </source>
</reference>
<organism evidence="1 2">
    <name type="scientific">Dendrobium thyrsiflorum</name>
    <name type="common">Pinecone-like raceme dendrobium</name>
    <name type="synonym">Orchid</name>
    <dbReference type="NCBI Taxonomy" id="117978"/>
    <lineage>
        <taxon>Eukaryota</taxon>
        <taxon>Viridiplantae</taxon>
        <taxon>Streptophyta</taxon>
        <taxon>Embryophyta</taxon>
        <taxon>Tracheophyta</taxon>
        <taxon>Spermatophyta</taxon>
        <taxon>Magnoliopsida</taxon>
        <taxon>Liliopsida</taxon>
        <taxon>Asparagales</taxon>
        <taxon>Orchidaceae</taxon>
        <taxon>Epidendroideae</taxon>
        <taxon>Malaxideae</taxon>
        <taxon>Dendrobiinae</taxon>
        <taxon>Dendrobium</taxon>
    </lineage>
</organism>
<proteinExistence type="predicted"/>
<keyword evidence="2" id="KW-1185">Reference proteome</keyword>
<protein>
    <submittedName>
        <fullName evidence="1">Uncharacterized protein</fullName>
    </submittedName>
</protein>
<name>A0ABD0V0T0_DENTH</name>